<dbReference type="NCBIfam" id="TIGR01730">
    <property type="entry name" value="RND_mfp"/>
    <property type="match status" value="1"/>
</dbReference>
<dbReference type="InterPro" id="IPR006143">
    <property type="entry name" value="RND_pump_MFP"/>
</dbReference>
<dbReference type="EMBL" id="FRBC01000002">
    <property type="protein sequence ID" value="SHK32310.1"/>
    <property type="molecule type" value="Genomic_DNA"/>
</dbReference>
<sequence length="386" mass="42337">MKKYFFVGLGLVLALTLLVVAYGAYLNERGESQIALRMEERQAELIGEKAARRAFHPLVKFSAVNLYTASMADAVALTEGRIVEAYASVNSYVRKGDLLFRLENDNIALSIQEAEASIMSANAELARATNNYDRYSKLLEVNAASSQQFDEAKAAYVAAQANLQAAMAKRDMLLVSQARCEVRAPIDGTVRIIYRQPGTYVSSGTSLALVGDYNELYFSHQVSDDKAQRLQVGQEAEFIFPGREFKNLDGAHGDMGAEQAFHGVLTEIAPPLEVPGAARTLLWRIDNPLGLLTPQTYGTAYLKLAQGTEALCVPLSALTDKTRQAVFVYRDGKLERRAVVTGRDDGDYVEILGGLEPGEIVIVFGTENLQDGLRAEVKLRGEQDVR</sequence>
<reference evidence="5 6" key="1">
    <citation type="submission" date="2016-11" db="EMBL/GenBank/DDBJ databases">
        <authorList>
            <person name="Jaros S."/>
            <person name="Januszkiewicz K."/>
            <person name="Wedrychowicz H."/>
        </authorList>
    </citation>
    <scope>NUCLEOTIDE SEQUENCE [LARGE SCALE GENOMIC DNA]</scope>
    <source>
        <strain evidence="5 6">HD4</strain>
    </source>
</reference>
<feature type="coiled-coil region" evidence="2">
    <location>
        <begin position="111"/>
        <end position="169"/>
    </location>
</feature>
<dbReference type="Gene3D" id="2.40.30.170">
    <property type="match status" value="1"/>
</dbReference>
<dbReference type="Proteomes" id="UP000184263">
    <property type="component" value="Unassembled WGS sequence"/>
</dbReference>
<feature type="domain" description="Multidrug resistance protein MdtA-like alpha-helical hairpin" evidence="3">
    <location>
        <begin position="112"/>
        <end position="168"/>
    </location>
</feature>
<dbReference type="Pfam" id="PF25989">
    <property type="entry name" value="YknX_C"/>
    <property type="match status" value="1"/>
</dbReference>
<dbReference type="AlphaFoldDB" id="A0A1M6RIQ1"/>
<dbReference type="Gene3D" id="1.10.287.470">
    <property type="entry name" value="Helix hairpin bin"/>
    <property type="match status" value="1"/>
</dbReference>
<gene>
    <name evidence="5" type="ORF">SAMN05216582_10292</name>
</gene>
<keyword evidence="2" id="KW-0175">Coiled coil</keyword>
<dbReference type="SUPFAM" id="SSF111369">
    <property type="entry name" value="HlyD-like secretion proteins"/>
    <property type="match status" value="1"/>
</dbReference>
<proteinExistence type="inferred from homology"/>
<evidence type="ECO:0000259" key="3">
    <source>
        <dbReference type="Pfam" id="PF25876"/>
    </source>
</evidence>
<feature type="domain" description="YknX-like C-terminal permuted SH3-like" evidence="4">
    <location>
        <begin position="311"/>
        <end position="373"/>
    </location>
</feature>
<evidence type="ECO:0000313" key="5">
    <source>
        <dbReference type="EMBL" id="SHK32310.1"/>
    </source>
</evidence>
<evidence type="ECO:0000256" key="1">
    <source>
        <dbReference type="ARBA" id="ARBA00009477"/>
    </source>
</evidence>
<dbReference type="InterPro" id="IPR058637">
    <property type="entry name" value="YknX-like_C"/>
</dbReference>
<dbReference type="PANTHER" id="PTHR30469:SF15">
    <property type="entry name" value="HLYD FAMILY OF SECRETION PROTEINS"/>
    <property type="match status" value="1"/>
</dbReference>
<evidence type="ECO:0000313" key="6">
    <source>
        <dbReference type="Proteomes" id="UP000184263"/>
    </source>
</evidence>
<organism evidence="5 6">
    <name type="scientific">Selenomonas ruminantium</name>
    <dbReference type="NCBI Taxonomy" id="971"/>
    <lineage>
        <taxon>Bacteria</taxon>
        <taxon>Bacillati</taxon>
        <taxon>Bacillota</taxon>
        <taxon>Negativicutes</taxon>
        <taxon>Selenomonadales</taxon>
        <taxon>Selenomonadaceae</taxon>
        <taxon>Selenomonas</taxon>
    </lineage>
</organism>
<dbReference type="GO" id="GO:0015562">
    <property type="term" value="F:efflux transmembrane transporter activity"/>
    <property type="evidence" value="ECO:0007669"/>
    <property type="project" value="TreeGrafter"/>
</dbReference>
<dbReference type="RefSeq" id="WP_073088036.1">
    <property type="nucleotide sequence ID" value="NZ_FRBC01000002.1"/>
</dbReference>
<evidence type="ECO:0000259" key="4">
    <source>
        <dbReference type="Pfam" id="PF25989"/>
    </source>
</evidence>
<comment type="similarity">
    <text evidence="1">Belongs to the membrane fusion protein (MFP) (TC 8.A.1) family.</text>
</comment>
<evidence type="ECO:0000256" key="2">
    <source>
        <dbReference type="SAM" id="Coils"/>
    </source>
</evidence>
<dbReference type="Pfam" id="PF25876">
    <property type="entry name" value="HH_MFP_RND"/>
    <property type="match status" value="1"/>
</dbReference>
<protein>
    <submittedName>
        <fullName evidence="5">RND family efflux transporter, MFP subunit</fullName>
    </submittedName>
</protein>
<dbReference type="InterPro" id="IPR058624">
    <property type="entry name" value="MdtA-like_HH"/>
</dbReference>
<accession>A0A1M6RIQ1</accession>
<dbReference type="Gene3D" id="2.40.50.100">
    <property type="match status" value="1"/>
</dbReference>
<dbReference type="GO" id="GO:1990281">
    <property type="term" value="C:efflux pump complex"/>
    <property type="evidence" value="ECO:0007669"/>
    <property type="project" value="TreeGrafter"/>
</dbReference>
<dbReference type="Gene3D" id="2.40.420.20">
    <property type="match status" value="1"/>
</dbReference>
<dbReference type="PANTHER" id="PTHR30469">
    <property type="entry name" value="MULTIDRUG RESISTANCE PROTEIN MDTA"/>
    <property type="match status" value="1"/>
</dbReference>
<name>A0A1M6RIQ1_SELRU</name>